<dbReference type="STRING" id="684065.SAMN05421738_105203"/>
<dbReference type="GO" id="GO:0004553">
    <property type="term" value="F:hydrolase activity, hydrolyzing O-glycosyl compounds"/>
    <property type="evidence" value="ECO:0007669"/>
    <property type="project" value="UniProtKB-ARBA"/>
</dbReference>
<dbReference type="RefSeq" id="WP_092907664.1">
    <property type="nucleotide sequence ID" value="NZ_FOUZ01000005.1"/>
</dbReference>
<protein>
    <submittedName>
        <fullName evidence="3">Por secretion system C-terminal sorting domain-containing protein</fullName>
    </submittedName>
</protein>
<reference evidence="4" key="1">
    <citation type="submission" date="2016-10" db="EMBL/GenBank/DDBJ databases">
        <authorList>
            <person name="Varghese N."/>
            <person name="Submissions S."/>
        </authorList>
    </citation>
    <scope>NUCLEOTIDE SEQUENCE [LARGE SCALE GENOMIC DNA]</scope>
    <source>
        <strain evidence="4">XJ109</strain>
    </source>
</reference>
<keyword evidence="1" id="KW-0732">Signal</keyword>
<feature type="domain" description="Secretion system C-terminal sorting" evidence="2">
    <location>
        <begin position="238"/>
        <end position="307"/>
    </location>
</feature>
<accession>A0A1I4VLM3</accession>
<name>A0A1I4VLM3_9FLAO</name>
<dbReference type="EMBL" id="FOUZ01000005">
    <property type="protein sequence ID" value="SFN02131.1"/>
    <property type="molecule type" value="Genomic_DNA"/>
</dbReference>
<proteinExistence type="predicted"/>
<dbReference type="GO" id="GO:0005975">
    <property type="term" value="P:carbohydrate metabolic process"/>
    <property type="evidence" value="ECO:0007669"/>
    <property type="project" value="UniProtKB-ARBA"/>
</dbReference>
<dbReference type="Gene3D" id="2.60.120.560">
    <property type="entry name" value="Exo-inulinase, domain 1"/>
    <property type="match status" value="1"/>
</dbReference>
<dbReference type="SUPFAM" id="SSF49899">
    <property type="entry name" value="Concanavalin A-like lectins/glucanases"/>
    <property type="match status" value="1"/>
</dbReference>
<dbReference type="AlphaFoldDB" id="A0A1I4VLM3"/>
<dbReference type="InterPro" id="IPR026444">
    <property type="entry name" value="Secre_tail"/>
</dbReference>
<gene>
    <name evidence="3" type="ORF">SAMN05421738_105203</name>
</gene>
<evidence type="ECO:0000313" key="4">
    <source>
        <dbReference type="Proteomes" id="UP000199149"/>
    </source>
</evidence>
<dbReference type="Proteomes" id="UP000199149">
    <property type="component" value="Unassembled WGS sequence"/>
</dbReference>
<evidence type="ECO:0000259" key="2">
    <source>
        <dbReference type="Pfam" id="PF18962"/>
    </source>
</evidence>
<dbReference type="OrthoDB" id="1467680at2"/>
<dbReference type="Pfam" id="PF18962">
    <property type="entry name" value="Por_Secre_tail"/>
    <property type="match status" value="1"/>
</dbReference>
<organism evidence="3 4">
    <name type="scientific">Algoriella xinjiangensis</name>
    <dbReference type="NCBI Taxonomy" id="684065"/>
    <lineage>
        <taxon>Bacteria</taxon>
        <taxon>Pseudomonadati</taxon>
        <taxon>Bacteroidota</taxon>
        <taxon>Flavobacteriia</taxon>
        <taxon>Flavobacteriales</taxon>
        <taxon>Weeksellaceae</taxon>
        <taxon>Algoriella</taxon>
    </lineage>
</organism>
<dbReference type="NCBIfam" id="TIGR04183">
    <property type="entry name" value="Por_Secre_tail"/>
    <property type="match status" value="1"/>
</dbReference>
<evidence type="ECO:0000313" key="3">
    <source>
        <dbReference type="EMBL" id="SFN02131.1"/>
    </source>
</evidence>
<sequence length="309" mass="35430">MKKIYTLLFIASITTTQAQQIYSFETSEGYVLGNLNKQNGWEVSEAGDGKIINNQIVTNELASDGMYSFKNGDQTDYGDQWFPIMGASKAFEKPVDYKNFTITFDAYVNKRNGADFEFTLYTINTETDEFYPVAGFGMENRGYLYVVKDINYGFDYADDAKDWPINKWNNFKIEVSENDIKYYLNSKLVYTGSNFTKMNINGFTMLHNNYGGDAYYDNFKITSDNLTTNNINQQELKIYPNPIKDYLGIDANFQNQISSIEIINTLGQVILKENNVTNKIETNNLQAGIYIVKIILKDGKTINRKIIKK</sequence>
<keyword evidence="4" id="KW-1185">Reference proteome</keyword>
<dbReference type="InterPro" id="IPR013320">
    <property type="entry name" value="ConA-like_dom_sf"/>
</dbReference>
<evidence type="ECO:0000256" key="1">
    <source>
        <dbReference type="ARBA" id="ARBA00022729"/>
    </source>
</evidence>